<dbReference type="Gene3D" id="3.10.180.10">
    <property type="entry name" value="2,3-Dihydroxybiphenyl 1,2-Dioxygenase, domain 1"/>
    <property type="match status" value="2"/>
</dbReference>
<dbReference type="PANTHER" id="PTHR33993:SF10">
    <property type="entry name" value="CONSERVED PROTEIN"/>
    <property type="match status" value="1"/>
</dbReference>
<dbReference type="InterPro" id="IPR029068">
    <property type="entry name" value="Glyas_Bleomycin-R_OHBP_Dase"/>
</dbReference>
<dbReference type="InterPro" id="IPR004360">
    <property type="entry name" value="Glyas_Fos-R_dOase_dom"/>
</dbReference>
<dbReference type="CDD" id="cd07247">
    <property type="entry name" value="SgaA_N_like"/>
    <property type="match status" value="2"/>
</dbReference>
<evidence type="ECO:0000313" key="3">
    <source>
        <dbReference type="Proteomes" id="UP001596972"/>
    </source>
</evidence>
<evidence type="ECO:0000313" key="2">
    <source>
        <dbReference type="EMBL" id="MFD0899672.1"/>
    </source>
</evidence>
<dbReference type="Pfam" id="PF18029">
    <property type="entry name" value="Glyoxalase_6"/>
    <property type="match status" value="1"/>
</dbReference>
<reference evidence="3" key="1">
    <citation type="journal article" date="2019" name="Int. J. Syst. Evol. Microbiol.">
        <title>The Global Catalogue of Microorganisms (GCM) 10K type strain sequencing project: providing services to taxonomists for standard genome sequencing and annotation.</title>
        <authorList>
            <consortium name="The Broad Institute Genomics Platform"/>
            <consortium name="The Broad Institute Genome Sequencing Center for Infectious Disease"/>
            <person name="Wu L."/>
            <person name="Ma J."/>
        </authorList>
    </citation>
    <scope>NUCLEOTIDE SEQUENCE [LARGE SCALE GENOMIC DNA]</scope>
    <source>
        <strain evidence="3">JCM 31202</strain>
    </source>
</reference>
<sequence>MEPTPYEAAPYEAAPYEPGTPCWLDLASADPAASRRFYGGLFGWTSYTLTIDTLDDYDVFTLGGVNGPTVAGMQRLTDPSQPSVWTCYFYAESVEEAARRVVAAGGRELLPPTEIAHLGRTGMYSDLEGWDFAVWQPHEVEGADVVGRPAAMCWTELAAYEAEPAESFYGAVFGWDAVRHGDRTTWRAGRRPVAGLIPMDDKRPGGWIPFFQVADCDAAVRDGVELGARVAVPPRDEAAGRFAAVVDPNGAWVTMIAPHGVGEGLPESG</sequence>
<name>A0ABW3EJT7_9ACTN</name>
<dbReference type="InterPro" id="IPR052164">
    <property type="entry name" value="Anthracycline_SecMetBiosynth"/>
</dbReference>
<comment type="caution">
    <text evidence="2">The sequence shown here is derived from an EMBL/GenBank/DDBJ whole genome shotgun (WGS) entry which is preliminary data.</text>
</comment>
<feature type="domain" description="VOC" evidence="1">
    <location>
        <begin position="20"/>
        <end position="137"/>
    </location>
</feature>
<dbReference type="InterPro" id="IPR041581">
    <property type="entry name" value="Glyoxalase_6"/>
</dbReference>
<evidence type="ECO:0000259" key="1">
    <source>
        <dbReference type="PROSITE" id="PS51819"/>
    </source>
</evidence>
<dbReference type="PANTHER" id="PTHR33993">
    <property type="entry name" value="GLYOXALASE-RELATED"/>
    <property type="match status" value="1"/>
</dbReference>
<protein>
    <submittedName>
        <fullName evidence="2">VOC family protein</fullName>
    </submittedName>
</protein>
<dbReference type="Proteomes" id="UP001596972">
    <property type="component" value="Unassembled WGS sequence"/>
</dbReference>
<gene>
    <name evidence="2" type="ORF">ACFQ11_04675</name>
</gene>
<keyword evidence="3" id="KW-1185">Reference proteome</keyword>
<accession>A0ABW3EJT7</accession>
<dbReference type="SUPFAM" id="SSF54593">
    <property type="entry name" value="Glyoxalase/Bleomycin resistance protein/Dihydroxybiphenyl dioxygenase"/>
    <property type="match status" value="2"/>
</dbReference>
<organism evidence="2 3">
    <name type="scientific">Actinomadura sediminis</name>
    <dbReference type="NCBI Taxonomy" id="1038904"/>
    <lineage>
        <taxon>Bacteria</taxon>
        <taxon>Bacillati</taxon>
        <taxon>Actinomycetota</taxon>
        <taxon>Actinomycetes</taxon>
        <taxon>Streptosporangiales</taxon>
        <taxon>Thermomonosporaceae</taxon>
        <taxon>Actinomadura</taxon>
    </lineage>
</organism>
<dbReference type="Pfam" id="PF00903">
    <property type="entry name" value="Glyoxalase"/>
    <property type="match status" value="1"/>
</dbReference>
<feature type="domain" description="VOC" evidence="1">
    <location>
        <begin position="151"/>
        <end position="258"/>
    </location>
</feature>
<dbReference type="RefSeq" id="WP_378296548.1">
    <property type="nucleotide sequence ID" value="NZ_JBHTJA010000005.1"/>
</dbReference>
<proteinExistence type="predicted"/>
<dbReference type="PROSITE" id="PS51819">
    <property type="entry name" value="VOC"/>
    <property type="match status" value="2"/>
</dbReference>
<dbReference type="EMBL" id="JBHTJA010000005">
    <property type="protein sequence ID" value="MFD0899672.1"/>
    <property type="molecule type" value="Genomic_DNA"/>
</dbReference>
<dbReference type="InterPro" id="IPR037523">
    <property type="entry name" value="VOC_core"/>
</dbReference>